<reference evidence="3" key="1">
    <citation type="submission" date="2024-04" db="EMBL/GenBank/DDBJ databases">
        <title>Salinicola lusitanus LLJ914,a marine bacterium isolated from the Okinawa Trough.</title>
        <authorList>
            <person name="Li J."/>
        </authorList>
    </citation>
    <scope>NUCLEOTIDE SEQUENCE [LARGE SCALE GENOMIC DNA]</scope>
</reference>
<feature type="compositionally biased region" description="Polar residues" evidence="1">
    <location>
        <begin position="182"/>
        <end position="193"/>
    </location>
</feature>
<dbReference type="Proteomes" id="UP001460270">
    <property type="component" value="Unassembled WGS sequence"/>
</dbReference>
<feature type="compositionally biased region" description="Basic and acidic residues" evidence="1">
    <location>
        <begin position="9"/>
        <end position="18"/>
    </location>
</feature>
<accession>A0AAW0N012</accession>
<organism evidence="2 3">
    <name type="scientific">Mugilogobius chulae</name>
    <name type="common">yellowstripe goby</name>
    <dbReference type="NCBI Taxonomy" id="88201"/>
    <lineage>
        <taxon>Eukaryota</taxon>
        <taxon>Metazoa</taxon>
        <taxon>Chordata</taxon>
        <taxon>Craniata</taxon>
        <taxon>Vertebrata</taxon>
        <taxon>Euteleostomi</taxon>
        <taxon>Actinopterygii</taxon>
        <taxon>Neopterygii</taxon>
        <taxon>Teleostei</taxon>
        <taxon>Neoteleostei</taxon>
        <taxon>Acanthomorphata</taxon>
        <taxon>Gobiaria</taxon>
        <taxon>Gobiiformes</taxon>
        <taxon>Gobioidei</taxon>
        <taxon>Gobiidae</taxon>
        <taxon>Gobionellinae</taxon>
        <taxon>Mugilogobius</taxon>
    </lineage>
</organism>
<comment type="caution">
    <text evidence="2">The sequence shown here is derived from an EMBL/GenBank/DDBJ whole genome shotgun (WGS) entry which is preliminary data.</text>
</comment>
<feature type="compositionally biased region" description="Basic and acidic residues" evidence="1">
    <location>
        <begin position="194"/>
        <end position="203"/>
    </location>
</feature>
<evidence type="ECO:0000313" key="3">
    <source>
        <dbReference type="Proteomes" id="UP001460270"/>
    </source>
</evidence>
<gene>
    <name evidence="2" type="ORF">WMY93_026775</name>
</gene>
<feature type="region of interest" description="Disordered" evidence="1">
    <location>
        <begin position="1"/>
        <end position="82"/>
    </location>
</feature>
<dbReference type="AlphaFoldDB" id="A0AAW0N012"/>
<feature type="compositionally biased region" description="Basic and acidic residues" evidence="1">
    <location>
        <begin position="120"/>
        <end position="148"/>
    </location>
</feature>
<sequence>MQIKTQIEITEHTHKSAIEPKSPISPVKTTPEPGKSKRKGKGKKPAATQLSETINTEPALLSEAEALPSTEGTEPTKVTVRNDPIVTSEVTESNGSPKMTAERMHSEETVQAAAVLPEAPVDKREVEPPLPHAEKRMQGAPKTEKGECGELASEAAALTTAQAAAAQARDSPLHPYPEPPSVAQQHWTSQAAERSTEERHGDSKSLPQTQGTKKKSVEDTPSATSIPAVSGIHLGEPTYSVFCETDESNMRRKIVVVEEIVEVKRIVSPDAAAGEQSPLPPVTCEQEEEDELDLDVLEEIALERSLLQAGPPPSFQGAAEGEWDHSLVEPEDKIFNFIEGLFMSIQFTI</sequence>
<keyword evidence="3" id="KW-1185">Reference proteome</keyword>
<name>A0AAW0N012_9GOBI</name>
<dbReference type="EMBL" id="JBBPFD010000019">
    <property type="protein sequence ID" value="KAK7887154.1"/>
    <property type="molecule type" value="Genomic_DNA"/>
</dbReference>
<evidence type="ECO:0000313" key="2">
    <source>
        <dbReference type="EMBL" id="KAK7887154.1"/>
    </source>
</evidence>
<feature type="compositionally biased region" description="Low complexity" evidence="1">
    <location>
        <begin position="150"/>
        <end position="168"/>
    </location>
</feature>
<protein>
    <submittedName>
        <fullName evidence="2">Uncharacterized protein</fullName>
    </submittedName>
</protein>
<proteinExistence type="predicted"/>
<evidence type="ECO:0000256" key="1">
    <source>
        <dbReference type="SAM" id="MobiDB-lite"/>
    </source>
</evidence>
<feature type="region of interest" description="Disordered" evidence="1">
    <location>
        <begin position="89"/>
        <end position="108"/>
    </location>
</feature>
<feature type="region of interest" description="Disordered" evidence="1">
    <location>
        <begin position="115"/>
        <end position="230"/>
    </location>
</feature>